<evidence type="ECO:0000256" key="1">
    <source>
        <dbReference type="SAM" id="Phobius"/>
    </source>
</evidence>
<dbReference type="Proteomes" id="UP000324800">
    <property type="component" value="Unassembled WGS sequence"/>
</dbReference>
<dbReference type="EMBL" id="SNRW01019512">
    <property type="protein sequence ID" value="KAA6366310.1"/>
    <property type="molecule type" value="Genomic_DNA"/>
</dbReference>
<evidence type="ECO:0000313" key="3">
    <source>
        <dbReference type="Proteomes" id="UP000324800"/>
    </source>
</evidence>
<name>A0A5J4U7X7_9EUKA</name>
<comment type="caution">
    <text evidence="2">The sequence shown here is derived from an EMBL/GenBank/DDBJ whole genome shotgun (WGS) entry which is preliminary data.</text>
</comment>
<reference evidence="2 3" key="1">
    <citation type="submission" date="2019-03" db="EMBL/GenBank/DDBJ databases">
        <title>Single cell metagenomics reveals metabolic interactions within the superorganism composed of flagellate Streblomastix strix and complex community of Bacteroidetes bacteria on its surface.</title>
        <authorList>
            <person name="Treitli S.C."/>
            <person name="Kolisko M."/>
            <person name="Husnik F."/>
            <person name="Keeling P."/>
            <person name="Hampl V."/>
        </authorList>
    </citation>
    <scope>NUCLEOTIDE SEQUENCE [LARGE SCALE GENOMIC DNA]</scope>
    <source>
        <strain evidence="2">ST1C</strain>
    </source>
</reference>
<feature type="non-terminal residue" evidence="2">
    <location>
        <position position="59"/>
    </location>
</feature>
<accession>A0A5J4U7X7</accession>
<organism evidence="2 3">
    <name type="scientific">Streblomastix strix</name>
    <dbReference type="NCBI Taxonomy" id="222440"/>
    <lineage>
        <taxon>Eukaryota</taxon>
        <taxon>Metamonada</taxon>
        <taxon>Preaxostyla</taxon>
        <taxon>Oxymonadida</taxon>
        <taxon>Streblomastigidae</taxon>
        <taxon>Streblomastix</taxon>
    </lineage>
</organism>
<keyword evidence="1" id="KW-0472">Membrane</keyword>
<proteinExistence type="predicted"/>
<keyword evidence="1" id="KW-0812">Transmembrane</keyword>
<sequence>MGKSLLPKRSQKARLGVRGYANLMDLVIAVLLLYPGQITLPTRDFAISTQRTYSIVRAY</sequence>
<gene>
    <name evidence="2" type="ORF">EZS28_038162</name>
</gene>
<evidence type="ECO:0000313" key="2">
    <source>
        <dbReference type="EMBL" id="KAA6366310.1"/>
    </source>
</evidence>
<dbReference type="AlphaFoldDB" id="A0A5J4U7X7"/>
<keyword evidence="1" id="KW-1133">Transmembrane helix</keyword>
<feature type="transmembrane region" description="Helical" evidence="1">
    <location>
        <begin position="20"/>
        <end position="38"/>
    </location>
</feature>
<protein>
    <submittedName>
        <fullName evidence="2">Uncharacterized protein</fullName>
    </submittedName>
</protein>